<name>A0A061R278_9CHLO</name>
<dbReference type="PANTHER" id="PTHR10543:SF24">
    <property type="entry name" value="CAROTENOID ISOMEROOXYGENASE"/>
    <property type="match status" value="1"/>
</dbReference>
<dbReference type="Pfam" id="PF03055">
    <property type="entry name" value="RPE65"/>
    <property type="match status" value="1"/>
</dbReference>
<evidence type="ECO:0000256" key="3">
    <source>
        <dbReference type="ARBA" id="ARBA00023002"/>
    </source>
</evidence>
<reference evidence="6" key="1">
    <citation type="submission" date="2014-05" db="EMBL/GenBank/DDBJ databases">
        <title>The transcriptome of the halophilic microalga Tetraselmis sp. GSL018 isolated from the Great Salt Lake, Utah.</title>
        <authorList>
            <person name="Jinkerson R.E."/>
            <person name="D'Adamo S."/>
            <person name="Posewitz M.C."/>
        </authorList>
    </citation>
    <scope>NUCLEOTIDE SEQUENCE</scope>
    <source>
        <strain evidence="6">GSL018</strain>
    </source>
</reference>
<feature type="binding site" evidence="5">
    <location>
        <position position="293"/>
    </location>
    <ligand>
        <name>Fe cation</name>
        <dbReference type="ChEBI" id="CHEBI:24875"/>
        <note>catalytic</note>
    </ligand>
</feature>
<evidence type="ECO:0000256" key="4">
    <source>
        <dbReference type="ARBA" id="ARBA00023004"/>
    </source>
</evidence>
<dbReference type="GO" id="GO:0016121">
    <property type="term" value="P:carotene catabolic process"/>
    <property type="evidence" value="ECO:0007669"/>
    <property type="project" value="TreeGrafter"/>
</dbReference>
<feature type="binding site" evidence="5">
    <location>
        <position position="549"/>
    </location>
    <ligand>
        <name>Fe cation</name>
        <dbReference type="ChEBI" id="CHEBI:24875"/>
        <note>catalytic</note>
    </ligand>
</feature>
<evidence type="ECO:0000256" key="5">
    <source>
        <dbReference type="PIRSR" id="PIRSR604294-1"/>
    </source>
</evidence>
<evidence type="ECO:0000256" key="2">
    <source>
        <dbReference type="ARBA" id="ARBA00022723"/>
    </source>
</evidence>
<evidence type="ECO:0000313" key="6">
    <source>
        <dbReference type="EMBL" id="JAC64810.1"/>
    </source>
</evidence>
<proteinExistence type="inferred from homology"/>
<dbReference type="AlphaFoldDB" id="A0A061R278"/>
<keyword evidence="4 5" id="KW-0408">Iron</keyword>
<dbReference type="GO" id="GO:0046872">
    <property type="term" value="F:metal ion binding"/>
    <property type="evidence" value="ECO:0007669"/>
    <property type="project" value="UniProtKB-KW"/>
</dbReference>
<comment type="similarity">
    <text evidence="1">Belongs to the carotenoid oxygenase family.</text>
</comment>
<keyword evidence="3" id="KW-0560">Oxidoreductase</keyword>
<feature type="binding site" evidence="5">
    <location>
        <position position="243"/>
    </location>
    <ligand>
        <name>Fe cation</name>
        <dbReference type="ChEBI" id="CHEBI:24875"/>
        <note>catalytic</note>
    </ligand>
</feature>
<dbReference type="GO" id="GO:0009507">
    <property type="term" value="C:chloroplast"/>
    <property type="evidence" value="ECO:0007669"/>
    <property type="project" value="TreeGrafter"/>
</dbReference>
<evidence type="ECO:0000256" key="1">
    <source>
        <dbReference type="ARBA" id="ARBA00006787"/>
    </source>
</evidence>
<dbReference type="GO" id="GO:0010436">
    <property type="term" value="F:carotenoid dioxygenase activity"/>
    <property type="evidence" value="ECO:0007669"/>
    <property type="project" value="TreeGrafter"/>
</dbReference>
<organism evidence="6">
    <name type="scientific">Tetraselmis sp. GSL018</name>
    <dbReference type="NCBI Taxonomy" id="582737"/>
    <lineage>
        <taxon>Eukaryota</taxon>
        <taxon>Viridiplantae</taxon>
        <taxon>Chlorophyta</taxon>
        <taxon>core chlorophytes</taxon>
        <taxon>Chlorodendrophyceae</taxon>
        <taxon>Chlorodendrales</taxon>
        <taxon>Chlorodendraceae</taxon>
        <taxon>Tetraselmis</taxon>
    </lineage>
</organism>
<dbReference type="InterPro" id="IPR004294">
    <property type="entry name" value="Carotenoid_Oase"/>
</dbReference>
<keyword evidence="2 5" id="KW-0479">Metal-binding</keyword>
<protein>
    <submittedName>
        <fullName evidence="6">Carlactone synthase / all-trans-10'-apo-beta-carotenal 13,14-cleaving dioxygenase</fullName>
    </submittedName>
</protein>
<dbReference type="PANTHER" id="PTHR10543">
    <property type="entry name" value="BETA-CAROTENE DIOXYGENASE"/>
    <property type="match status" value="1"/>
</dbReference>
<comment type="cofactor">
    <cofactor evidence="5">
        <name>Fe(2+)</name>
        <dbReference type="ChEBI" id="CHEBI:29033"/>
    </cofactor>
    <text evidence="5">Binds 1 Fe(2+) ion per subunit.</text>
</comment>
<sequence>MFSASSFQITGTPSRIIKIGCVPQYPLPTLRFGYSCSTEARRKHKARNCSTSAARAAPTSTKPSKAARTALFTRQENEQDTEVEVEVDGAIPKWLDGVYLRNGPGELEGMKHLFDGYAILHKLRVSEGRAFAMHKFLDTEAYRYRRETGKMRWREFGTPITHDGIGSILREYSDYALGMFGVPNSFTDNASVNVVPHPEGRKGSALAITETINGMYEVDVATLRTVKKARYSDGVPGTLLTAHPHVTVDGDIVNVSNEVGRGYHVFRQRRGSMAREEVAFVPHIDGLAPAWIHDFALAANYAVIVESPLYINLGAMMLGKDTEHLFMDWRPERPTRVHVVSLKTGHVTTKLAPPFWTFHFQNAFESDDGSELYVDMAKFETPNVLNQLLLEPLLSEDGEEIDESHPERMTISLDPASPDQIQPEAIKKLIANPGEYGNYYEFPTISPLKHCVEYRYAYGIAAARPTNVANAIAKHDIVEGKSLSWFEEGAVPGEPRFIPRPGATDEDDGVVLSLCTGADGKAFYIFLDGKTFQEVGRAKLPYGATYGFHGSFLSSA</sequence>
<accession>A0A061R278</accession>
<keyword evidence="6" id="KW-0223">Dioxygenase</keyword>
<gene>
    <name evidence="6" type="primary">CCD8</name>
    <name evidence="6" type="ORF">TSPGSL018_17480</name>
</gene>
<dbReference type="EMBL" id="GBEZ01021988">
    <property type="protein sequence ID" value="JAC64810.1"/>
    <property type="molecule type" value="Transcribed_RNA"/>
</dbReference>
<feature type="binding site" evidence="5">
    <location>
        <position position="359"/>
    </location>
    <ligand>
        <name>Fe cation</name>
        <dbReference type="ChEBI" id="CHEBI:24875"/>
        <note>catalytic</note>
    </ligand>
</feature>